<name>A0A127VHY9_9SPHI</name>
<dbReference type="KEGG" id="pcm:AY601_4095"/>
<sequence length="147" mass="16627">MEARKASNSRYAEVRQGIIDGRVLKIIAAQHPELIAEAQKNVTPLINDFMLIKELYAYVCLSYQPNSNYTHKLYFIASILRLFNPDALIIDCKLRNGLRRSLANCLGDSGPNSSYYIDQARAYMKIKAFKAAVTSITEQYLNQMSVA</sequence>
<dbReference type="Proteomes" id="UP000071561">
    <property type="component" value="Chromosome"/>
</dbReference>
<dbReference type="RefSeq" id="WP_068404497.1">
    <property type="nucleotide sequence ID" value="NZ_CP014504.1"/>
</dbReference>
<evidence type="ECO:0000313" key="1">
    <source>
        <dbReference type="EMBL" id="AMQ00946.1"/>
    </source>
</evidence>
<accession>A0A127VHY9</accession>
<evidence type="ECO:0000313" key="2">
    <source>
        <dbReference type="Proteomes" id="UP000071561"/>
    </source>
</evidence>
<dbReference type="EMBL" id="CP014504">
    <property type="protein sequence ID" value="AMQ00946.1"/>
    <property type="molecule type" value="Genomic_DNA"/>
</dbReference>
<proteinExistence type="predicted"/>
<dbReference type="AlphaFoldDB" id="A0A127VHY9"/>
<protein>
    <submittedName>
        <fullName evidence="1">Uncharacterized protein</fullName>
    </submittedName>
</protein>
<reference evidence="1 2" key="1">
    <citation type="submission" date="2016-03" db="EMBL/GenBank/DDBJ databases">
        <title>Complete genome sequence of Pedobacter cryoconitis PAMC 27485.</title>
        <authorList>
            <person name="Lee J."/>
            <person name="Kim O.-S."/>
        </authorList>
    </citation>
    <scope>NUCLEOTIDE SEQUENCE [LARGE SCALE GENOMIC DNA]</scope>
    <source>
        <strain evidence="1 2">PAMC 27485</strain>
    </source>
</reference>
<gene>
    <name evidence="1" type="ORF">AY601_4095</name>
</gene>
<organism evidence="1 2">
    <name type="scientific">Pedobacter cryoconitis</name>
    <dbReference type="NCBI Taxonomy" id="188932"/>
    <lineage>
        <taxon>Bacteria</taxon>
        <taxon>Pseudomonadati</taxon>
        <taxon>Bacteroidota</taxon>
        <taxon>Sphingobacteriia</taxon>
        <taxon>Sphingobacteriales</taxon>
        <taxon>Sphingobacteriaceae</taxon>
        <taxon>Pedobacter</taxon>
    </lineage>
</organism>
<dbReference type="PATRIC" id="fig|188932.3.peg.4251"/>
<keyword evidence="2" id="KW-1185">Reference proteome</keyword>